<proteinExistence type="predicted"/>
<dbReference type="AlphaFoldDB" id="A0A2U1L5H4"/>
<name>A0A2U1L5H4_ARTAN</name>
<organism evidence="1 2">
    <name type="scientific">Artemisia annua</name>
    <name type="common">Sweet wormwood</name>
    <dbReference type="NCBI Taxonomy" id="35608"/>
    <lineage>
        <taxon>Eukaryota</taxon>
        <taxon>Viridiplantae</taxon>
        <taxon>Streptophyta</taxon>
        <taxon>Embryophyta</taxon>
        <taxon>Tracheophyta</taxon>
        <taxon>Spermatophyta</taxon>
        <taxon>Magnoliopsida</taxon>
        <taxon>eudicotyledons</taxon>
        <taxon>Gunneridae</taxon>
        <taxon>Pentapetalae</taxon>
        <taxon>asterids</taxon>
        <taxon>campanulids</taxon>
        <taxon>Asterales</taxon>
        <taxon>Asteraceae</taxon>
        <taxon>Asteroideae</taxon>
        <taxon>Anthemideae</taxon>
        <taxon>Artemisiinae</taxon>
        <taxon>Artemisia</taxon>
    </lineage>
</organism>
<dbReference type="OrthoDB" id="1726548at2759"/>
<dbReference type="Proteomes" id="UP000245207">
    <property type="component" value="Unassembled WGS sequence"/>
</dbReference>
<dbReference type="EMBL" id="PKPP01011382">
    <property type="protein sequence ID" value="PWA44248.1"/>
    <property type="molecule type" value="Genomic_DNA"/>
</dbReference>
<gene>
    <name evidence="1" type="ORF">CTI12_AA523910</name>
</gene>
<accession>A0A2U1L5H4</accession>
<evidence type="ECO:0000313" key="1">
    <source>
        <dbReference type="EMBL" id="PWA44248.1"/>
    </source>
</evidence>
<protein>
    <submittedName>
        <fullName evidence="1">Uncharacterized protein</fullName>
    </submittedName>
</protein>
<sequence length="126" mass="14809">MPFQEAIGRLKAFEERTKKAVKEEDGYNSLLFSNVDEKTKKHKCEHCGHVNSSQERTERDRGKNWKPWKKRDELATIAKYTKMRDQMLIYFSDKVKKEFKRANELREFCAEAVKSTEYHGGSEEGG</sequence>
<reference evidence="1 2" key="1">
    <citation type="journal article" date="2018" name="Mol. Plant">
        <title>The genome of Artemisia annua provides insight into the evolution of Asteraceae family and artemisinin biosynthesis.</title>
        <authorList>
            <person name="Shen Q."/>
            <person name="Zhang L."/>
            <person name="Liao Z."/>
            <person name="Wang S."/>
            <person name="Yan T."/>
            <person name="Shi P."/>
            <person name="Liu M."/>
            <person name="Fu X."/>
            <person name="Pan Q."/>
            <person name="Wang Y."/>
            <person name="Lv Z."/>
            <person name="Lu X."/>
            <person name="Zhang F."/>
            <person name="Jiang W."/>
            <person name="Ma Y."/>
            <person name="Chen M."/>
            <person name="Hao X."/>
            <person name="Li L."/>
            <person name="Tang Y."/>
            <person name="Lv G."/>
            <person name="Zhou Y."/>
            <person name="Sun X."/>
            <person name="Brodelius P.E."/>
            <person name="Rose J.K.C."/>
            <person name="Tang K."/>
        </authorList>
    </citation>
    <scope>NUCLEOTIDE SEQUENCE [LARGE SCALE GENOMIC DNA]</scope>
    <source>
        <strain evidence="2">cv. Huhao1</strain>
        <tissue evidence="1">Leaf</tissue>
    </source>
</reference>
<keyword evidence="2" id="KW-1185">Reference proteome</keyword>
<evidence type="ECO:0000313" key="2">
    <source>
        <dbReference type="Proteomes" id="UP000245207"/>
    </source>
</evidence>
<comment type="caution">
    <text evidence="1">The sequence shown here is derived from an EMBL/GenBank/DDBJ whole genome shotgun (WGS) entry which is preliminary data.</text>
</comment>